<sequence length="267" mass="30011">LFFTRNIEVGKKGKKISGPDNNLGIFYATRSGDKWGSINSFPYNNPDYNVAHPSICRDRLFFASDKPGEFGNSDLYISTYQNGNWSDPVNLGPEVNTAGSELYPFYHSGGRLYFSSDNHNSSGGLDIFFTTEVGGKWIKPIRLADPFNSGSDDFGFIADDLLENGFFTSNRRRNDDIYRFFTLFPTITGCDTQQENSYCYQFYELGSVNLDTVPFIFEWDLGDGNKIRGDTIVHCFESAGMYMVKLNVIDPLTGGIQYNQASNLIEA</sequence>
<organism evidence="2">
    <name type="scientific">marine sediment metagenome</name>
    <dbReference type="NCBI Taxonomy" id="412755"/>
    <lineage>
        <taxon>unclassified sequences</taxon>
        <taxon>metagenomes</taxon>
        <taxon>ecological metagenomes</taxon>
    </lineage>
</organism>
<feature type="domain" description="PKD" evidence="1">
    <location>
        <begin position="214"/>
        <end position="250"/>
    </location>
</feature>
<dbReference type="InterPro" id="IPR013783">
    <property type="entry name" value="Ig-like_fold"/>
</dbReference>
<dbReference type="AlphaFoldDB" id="X1K146"/>
<dbReference type="EMBL" id="BARU01028990">
    <property type="protein sequence ID" value="GAH75818.1"/>
    <property type="molecule type" value="Genomic_DNA"/>
</dbReference>
<proteinExistence type="predicted"/>
<dbReference type="Gene3D" id="2.60.40.10">
    <property type="entry name" value="Immunoglobulins"/>
    <property type="match status" value="1"/>
</dbReference>
<evidence type="ECO:0000259" key="1">
    <source>
        <dbReference type="PROSITE" id="PS50093"/>
    </source>
</evidence>
<protein>
    <recommendedName>
        <fullName evidence="1">PKD domain-containing protein</fullName>
    </recommendedName>
</protein>
<dbReference type="SUPFAM" id="SSF49299">
    <property type="entry name" value="PKD domain"/>
    <property type="match status" value="1"/>
</dbReference>
<dbReference type="Pfam" id="PF18911">
    <property type="entry name" value="PKD_4"/>
    <property type="match status" value="1"/>
</dbReference>
<dbReference type="InterPro" id="IPR035986">
    <property type="entry name" value="PKD_dom_sf"/>
</dbReference>
<accession>X1K146</accession>
<feature type="non-terminal residue" evidence="2">
    <location>
        <position position="1"/>
    </location>
</feature>
<dbReference type="InterPro" id="IPR011659">
    <property type="entry name" value="WD40"/>
</dbReference>
<name>X1K146_9ZZZZ</name>
<dbReference type="Pfam" id="PF07676">
    <property type="entry name" value="PD40"/>
    <property type="match status" value="1"/>
</dbReference>
<dbReference type="PROSITE" id="PS50093">
    <property type="entry name" value="PKD"/>
    <property type="match status" value="1"/>
</dbReference>
<dbReference type="InterPro" id="IPR000601">
    <property type="entry name" value="PKD_dom"/>
</dbReference>
<comment type="caution">
    <text evidence="2">The sequence shown here is derived from an EMBL/GenBank/DDBJ whole genome shotgun (WGS) entry which is preliminary data.</text>
</comment>
<gene>
    <name evidence="2" type="ORF">S03H2_46197</name>
</gene>
<reference evidence="2" key="1">
    <citation type="journal article" date="2014" name="Front. Microbiol.">
        <title>High frequency of phylogenetically diverse reductive dehalogenase-homologous genes in deep subseafloor sedimentary metagenomes.</title>
        <authorList>
            <person name="Kawai M."/>
            <person name="Futagami T."/>
            <person name="Toyoda A."/>
            <person name="Takaki Y."/>
            <person name="Nishi S."/>
            <person name="Hori S."/>
            <person name="Arai W."/>
            <person name="Tsubouchi T."/>
            <person name="Morono Y."/>
            <person name="Uchiyama I."/>
            <person name="Ito T."/>
            <person name="Fujiyama A."/>
            <person name="Inagaki F."/>
            <person name="Takami H."/>
        </authorList>
    </citation>
    <scope>NUCLEOTIDE SEQUENCE</scope>
    <source>
        <strain evidence="2">Expedition CK06-06</strain>
    </source>
</reference>
<feature type="non-terminal residue" evidence="2">
    <location>
        <position position="267"/>
    </location>
</feature>
<evidence type="ECO:0000313" key="2">
    <source>
        <dbReference type="EMBL" id="GAH75818.1"/>
    </source>
</evidence>